<dbReference type="Proteomes" id="UP001234202">
    <property type="component" value="Unassembled WGS sequence"/>
</dbReference>
<dbReference type="EMBL" id="JASBWV010000004">
    <property type="protein sequence ID" value="KAJ9126518.1"/>
    <property type="molecule type" value="Genomic_DNA"/>
</dbReference>
<sequence>MPIAKAQTQAVYPHTLSFAEGAIVSAEAILKGEIIVAEGVVIHPFCQILAHQGSVTIGANCNIEENVIIECHSPEGLVIGSENVFECGAWVEAQSIGDANSFQAKCHVASDIKISEHCSIGLNTTLSSRDPEKRVELIPPYTIVYGRDSIRRTSQADGMVQERAYKLKHLEYLRDLLPK</sequence>
<organism evidence="1 2">
    <name type="scientific">Naganishia onofrii</name>
    <dbReference type="NCBI Taxonomy" id="1851511"/>
    <lineage>
        <taxon>Eukaryota</taxon>
        <taxon>Fungi</taxon>
        <taxon>Dikarya</taxon>
        <taxon>Basidiomycota</taxon>
        <taxon>Agaricomycotina</taxon>
        <taxon>Tremellomycetes</taxon>
        <taxon>Filobasidiales</taxon>
        <taxon>Filobasidiaceae</taxon>
        <taxon>Naganishia</taxon>
    </lineage>
</organism>
<reference evidence="1" key="1">
    <citation type="submission" date="2023-04" db="EMBL/GenBank/DDBJ databases">
        <title>Draft Genome sequencing of Naganishia species isolated from polar environments using Oxford Nanopore Technology.</title>
        <authorList>
            <person name="Leo P."/>
            <person name="Venkateswaran K."/>
        </authorList>
    </citation>
    <scope>NUCLEOTIDE SEQUENCE</scope>
    <source>
        <strain evidence="1">DBVPG 5303</strain>
    </source>
</reference>
<gene>
    <name evidence="1" type="ORF">QFC24_001545</name>
</gene>
<evidence type="ECO:0000313" key="2">
    <source>
        <dbReference type="Proteomes" id="UP001234202"/>
    </source>
</evidence>
<comment type="caution">
    <text evidence="1">The sequence shown here is derived from an EMBL/GenBank/DDBJ whole genome shotgun (WGS) entry which is preliminary data.</text>
</comment>
<evidence type="ECO:0000313" key="1">
    <source>
        <dbReference type="EMBL" id="KAJ9126518.1"/>
    </source>
</evidence>
<protein>
    <submittedName>
        <fullName evidence="1">Uncharacterized protein</fullName>
    </submittedName>
</protein>
<keyword evidence="2" id="KW-1185">Reference proteome</keyword>
<accession>A0ACC2XR68</accession>
<proteinExistence type="predicted"/>
<name>A0ACC2XR68_9TREE</name>